<keyword evidence="6" id="KW-0732">Signal</keyword>
<dbReference type="GO" id="GO:0005737">
    <property type="term" value="C:cytoplasm"/>
    <property type="evidence" value="ECO:0007669"/>
    <property type="project" value="TreeGrafter"/>
</dbReference>
<sequence>MILLIFLIIIIKFMNNKILVIGAGPIIVGQACEFDYSGTQACKTLKKENFEIILLNSNPATIMTDYEIADKIYIDEINLKNLIKIIIKEKPNFILPTMGGQTALNCILELMSSEYYFPEKNILGINKKTLINAESRCSFYKLIKKNGLKCPDSVIIKNNFNLKNIKKIFLKNIKKNFLKFSPPPKNKKKKKKKKVVRLPDCTPIFHWSVHNF</sequence>
<dbReference type="GO" id="GO:0004087">
    <property type="term" value="F:carbamoyl-phosphate synthase (ammonia) activity"/>
    <property type="evidence" value="ECO:0007669"/>
    <property type="project" value="UniProtKB-EC"/>
</dbReference>
<evidence type="ECO:0000256" key="4">
    <source>
        <dbReference type="ARBA" id="ARBA00022840"/>
    </source>
</evidence>
<dbReference type="Gene3D" id="3.40.50.20">
    <property type="match status" value="1"/>
</dbReference>
<dbReference type="InterPro" id="IPR058047">
    <property type="entry name" value="CPSase_preATP-grasp"/>
</dbReference>
<comment type="catalytic activity">
    <reaction evidence="5">
        <text>hydrogencarbonate + NH4(+) + 2 ATP = carbamoyl phosphate + 2 ADP + phosphate + 2 H(+)</text>
        <dbReference type="Rhea" id="RHEA:18029"/>
        <dbReference type="ChEBI" id="CHEBI:15378"/>
        <dbReference type="ChEBI" id="CHEBI:17544"/>
        <dbReference type="ChEBI" id="CHEBI:28938"/>
        <dbReference type="ChEBI" id="CHEBI:30616"/>
        <dbReference type="ChEBI" id="CHEBI:43474"/>
        <dbReference type="ChEBI" id="CHEBI:58228"/>
        <dbReference type="ChEBI" id="CHEBI:456216"/>
        <dbReference type="EC" id="6.3.4.16"/>
    </reaction>
</comment>
<dbReference type="EMBL" id="HBUF01560201">
    <property type="protein sequence ID" value="CAG6761976.1"/>
    <property type="molecule type" value="Transcribed_RNA"/>
</dbReference>
<evidence type="ECO:0000256" key="1">
    <source>
        <dbReference type="ARBA" id="ARBA00022598"/>
    </source>
</evidence>
<dbReference type="FunFam" id="3.40.50.20:FF:000001">
    <property type="entry name" value="Carbamoyl-phosphate synthase large chain"/>
    <property type="match status" value="1"/>
</dbReference>
<feature type="chain" id="PRO_5036429123" evidence="6">
    <location>
        <begin position="17"/>
        <end position="212"/>
    </location>
</feature>
<accession>A0A8D9ES26</accession>
<evidence type="ECO:0000313" key="8">
    <source>
        <dbReference type="EMBL" id="CAG6761970.1"/>
    </source>
</evidence>
<keyword evidence="3" id="KW-0547">Nucleotide-binding</keyword>
<dbReference type="InterPro" id="IPR005483">
    <property type="entry name" value="CPSase_dom"/>
</dbReference>
<dbReference type="GO" id="GO:0005524">
    <property type="term" value="F:ATP binding"/>
    <property type="evidence" value="ECO:0007669"/>
    <property type="project" value="UniProtKB-KW"/>
</dbReference>
<reference evidence="8" key="1">
    <citation type="submission" date="2021-05" db="EMBL/GenBank/DDBJ databases">
        <authorList>
            <person name="Alioto T."/>
            <person name="Alioto T."/>
            <person name="Gomez Garrido J."/>
        </authorList>
    </citation>
    <scope>NUCLEOTIDE SEQUENCE</scope>
</reference>
<dbReference type="EMBL" id="HBUF01560199">
    <property type="protein sequence ID" value="CAG6761970.1"/>
    <property type="molecule type" value="Transcribed_RNA"/>
</dbReference>
<evidence type="ECO:0000256" key="5">
    <source>
        <dbReference type="ARBA" id="ARBA00047359"/>
    </source>
</evidence>
<dbReference type="GO" id="GO:0046872">
    <property type="term" value="F:metal ion binding"/>
    <property type="evidence" value="ECO:0007669"/>
    <property type="project" value="UniProtKB-KW"/>
</dbReference>
<dbReference type="PANTHER" id="PTHR11405:SF53">
    <property type="entry name" value="CARBAMOYL-PHOSPHATE SYNTHASE [AMMONIA], MITOCHONDRIAL"/>
    <property type="match status" value="1"/>
</dbReference>
<keyword evidence="2" id="KW-0479">Metal-binding</keyword>
<dbReference type="PRINTS" id="PR00098">
    <property type="entry name" value="CPSASE"/>
</dbReference>
<dbReference type="AlphaFoldDB" id="A0A8D9ES26"/>
<name>A0A8D9ES26_9HEMI</name>
<feature type="signal peptide" evidence="6">
    <location>
        <begin position="1"/>
        <end position="16"/>
    </location>
</feature>
<proteinExistence type="predicted"/>
<dbReference type="GO" id="GO:0006541">
    <property type="term" value="P:glutamine metabolic process"/>
    <property type="evidence" value="ECO:0007669"/>
    <property type="project" value="TreeGrafter"/>
</dbReference>
<evidence type="ECO:0000256" key="3">
    <source>
        <dbReference type="ARBA" id="ARBA00022741"/>
    </source>
</evidence>
<dbReference type="EMBL" id="HBUF01560198">
    <property type="protein sequence ID" value="CAG6761967.1"/>
    <property type="molecule type" value="Transcribed_RNA"/>
</dbReference>
<dbReference type="Pfam" id="PF25596">
    <property type="entry name" value="CPSase_L_D1"/>
    <property type="match status" value="1"/>
</dbReference>
<keyword evidence="1" id="KW-0436">Ligase</keyword>
<dbReference type="PANTHER" id="PTHR11405">
    <property type="entry name" value="CARBAMOYLTRANSFERASE FAMILY MEMBER"/>
    <property type="match status" value="1"/>
</dbReference>
<feature type="domain" description="Carbamoyl phosphate synthase preATP-grasp" evidence="7">
    <location>
        <begin position="15"/>
        <end position="129"/>
    </location>
</feature>
<evidence type="ECO:0000256" key="6">
    <source>
        <dbReference type="SAM" id="SignalP"/>
    </source>
</evidence>
<organism evidence="8">
    <name type="scientific">Cacopsylla melanoneura</name>
    <dbReference type="NCBI Taxonomy" id="428564"/>
    <lineage>
        <taxon>Eukaryota</taxon>
        <taxon>Metazoa</taxon>
        <taxon>Ecdysozoa</taxon>
        <taxon>Arthropoda</taxon>
        <taxon>Hexapoda</taxon>
        <taxon>Insecta</taxon>
        <taxon>Pterygota</taxon>
        <taxon>Neoptera</taxon>
        <taxon>Paraneoptera</taxon>
        <taxon>Hemiptera</taxon>
        <taxon>Sternorrhyncha</taxon>
        <taxon>Psylloidea</taxon>
        <taxon>Psyllidae</taxon>
        <taxon>Psyllinae</taxon>
        <taxon>Cacopsylla</taxon>
    </lineage>
</organism>
<dbReference type="EMBL" id="HBUF01560200">
    <property type="protein sequence ID" value="CAG6761973.1"/>
    <property type="molecule type" value="Transcribed_RNA"/>
</dbReference>
<dbReference type="GO" id="GO:0004088">
    <property type="term" value="F:carbamoyl-phosphate synthase (glutamine-hydrolyzing) activity"/>
    <property type="evidence" value="ECO:0007669"/>
    <property type="project" value="TreeGrafter"/>
</dbReference>
<evidence type="ECO:0000259" key="7">
    <source>
        <dbReference type="Pfam" id="PF25596"/>
    </source>
</evidence>
<dbReference type="SUPFAM" id="SSF52440">
    <property type="entry name" value="PreATP-grasp domain"/>
    <property type="match status" value="1"/>
</dbReference>
<dbReference type="InterPro" id="IPR016185">
    <property type="entry name" value="PreATP-grasp_dom_sf"/>
</dbReference>
<evidence type="ECO:0000256" key="2">
    <source>
        <dbReference type="ARBA" id="ARBA00022723"/>
    </source>
</evidence>
<keyword evidence="4" id="KW-0067">ATP-binding</keyword>
<protein>
    <submittedName>
        <fullName evidence="8">Carbamoyl-phosphate synthase large chain</fullName>
    </submittedName>
</protein>